<evidence type="ECO:0000256" key="1">
    <source>
        <dbReference type="ARBA" id="ARBA00022676"/>
    </source>
</evidence>
<dbReference type="InterPro" id="IPR029044">
    <property type="entry name" value="Nucleotide-diphossugar_trans"/>
</dbReference>
<dbReference type="EMBL" id="JAYKXN010000005">
    <property type="protein sequence ID" value="KAK7284344.1"/>
    <property type="molecule type" value="Genomic_DNA"/>
</dbReference>
<keyword evidence="2" id="KW-0808">Transferase</keyword>
<keyword evidence="1" id="KW-0328">Glycosyltransferase</keyword>
<organism evidence="5 6">
    <name type="scientific">Clitoria ternatea</name>
    <name type="common">Butterfly pea</name>
    <dbReference type="NCBI Taxonomy" id="43366"/>
    <lineage>
        <taxon>Eukaryota</taxon>
        <taxon>Viridiplantae</taxon>
        <taxon>Streptophyta</taxon>
        <taxon>Embryophyta</taxon>
        <taxon>Tracheophyta</taxon>
        <taxon>Spermatophyta</taxon>
        <taxon>Magnoliopsida</taxon>
        <taxon>eudicotyledons</taxon>
        <taxon>Gunneridae</taxon>
        <taxon>Pentapetalae</taxon>
        <taxon>rosids</taxon>
        <taxon>fabids</taxon>
        <taxon>Fabales</taxon>
        <taxon>Fabaceae</taxon>
        <taxon>Papilionoideae</taxon>
        <taxon>50 kb inversion clade</taxon>
        <taxon>NPAAA clade</taxon>
        <taxon>indigoferoid/millettioid clade</taxon>
        <taxon>Phaseoleae</taxon>
        <taxon>Clitoria</taxon>
    </lineage>
</organism>
<dbReference type="InterPro" id="IPR050587">
    <property type="entry name" value="GNT1/Glycosyltrans_8"/>
</dbReference>
<evidence type="ECO:0000313" key="6">
    <source>
        <dbReference type="Proteomes" id="UP001359559"/>
    </source>
</evidence>
<dbReference type="Pfam" id="PF01501">
    <property type="entry name" value="Glyco_transf_8"/>
    <property type="match status" value="2"/>
</dbReference>
<evidence type="ECO:0000256" key="3">
    <source>
        <dbReference type="ARBA" id="ARBA00023211"/>
    </source>
</evidence>
<proteinExistence type="inferred from homology"/>
<sequence>MSSKSSLSQSHSRQKLLLICLLLVSLTLLFFLFSLEYKELTLDTNNIIQVDHKPKPIPIPPWFDIIAKDVNNKNYIFKVGLVNFNARVNVTLHEQVLDAFHPKVETKFVDFDHVDENLKWGDFFPEWIDEDEKWDKPKCPNMPMPILKNYEDLNVVVAKIPCGIKDVFRLQVNLVVANLAVESGWLTKMGSGHRKVYVVFVGSCGPMEEIFKCDDLLMHQGEYWVYMPDLMTLKHQTLMPHGSCQIATPYAQTGKEFWRKYTESRKQSNRRHVAYVTVLHSSEAYVCGAIALAQSILKSTYQVTSDLVLLADKSIGSESIKGLKAAGWKIKRIERILNPFAKKGSYNEWNYSKLRIWQLTKYQKLIFLDSDFLVLRNLDHLFAYPQLSASPNELTLFNSGLMVIEPSQCMFHNMMDKTSKVHPYNGGDQGFLNEVFTWWHRLPAKLNYLKTFGVEHNNDEVPHDAYTIHYLGVKPWQCYRDYDCNWDMLDRHIFASDSAHNRWWKVYDSMPQELQSYCGLTEKMNQRIVMMRRQAKNANLSDGHWKIKVKDPRRQYYYSDN</sequence>
<evidence type="ECO:0000256" key="2">
    <source>
        <dbReference type="ARBA" id="ARBA00022679"/>
    </source>
</evidence>
<dbReference type="AlphaFoldDB" id="A0AAN9P446"/>
<dbReference type="CDD" id="cd02537">
    <property type="entry name" value="GT8_Glycogenin"/>
    <property type="match status" value="1"/>
</dbReference>
<dbReference type="PANTHER" id="PTHR11183">
    <property type="entry name" value="GLYCOGENIN SUBFAMILY MEMBER"/>
    <property type="match status" value="1"/>
</dbReference>
<dbReference type="InterPro" id="IPR002495">
    <property type="entry name" value="Glyco_trans_8"/>
</dbReference>
<dbReference type="Proteomes" id="UP001359559">
    <property type="component" value="Unassembled WGS sequence"/>
</dbReference>
<name>A0AAN9P446_CLITE</name>
<dbReference type="GO" id="GO:0016757">
    <property type="term" value="F:glycosyltransferase activity"/>
    <property type="evidence" value="ECO:0007669"/>
    <property type="project" value="UniProtKB-KW"/>
</dbReference>
<evidence type="ECO:0000256" key="4">
    <source>
        <dbReference type="RuleBase" id="RU362027"/>
    </source>
</evidence>
<protein>
    <recommendedName>
        <fullName evidence="4">Hexosyltransferase</fullName>
        <ecNumber evidence="4">2.4.1.-</ecNumber>
    </recommendedName>
</protein>
<accession>A0AAN9P446</accession>
<keyword evidence="6" id="KW-1185">Reference proteome</keyword>
<evidence type="ECO:0000313" key="5">
    <source>
        <dbReference type="EMBL" id="KAK7284344.1"/>
    </source>
</evidence>
<dbReference type="EC" id="2.4.1.-" evidence="4"/>
<comment type="similarity">
    <text evidence="4">Belongs to the glycosyltransferase 8 family.</text>
</comment>
<keyword evidence="3" id="KW-0464">Manganese</keyword>
<reference evidence="5 6" key="1">
    <citation type="submission" date="2024-01" db="EMBL/GenBank/DDBJ databases">
        <title>The genomes of 5 underutilized Papilionoideae crops provide insights into root nodulation and disease resistance.</title>
        <authorList>
            <person name="Yuan L."/>
        </authorList>
    </citation>
    <scope>NUCLEOTIDE SEQUENCE [LARGE SCALE GENOMIC DNA]</scope>
    <source>
        <strain evidence="5">LY-2023</strain>
        <tissue evidence="5">Leaf</tissue>
    </source>
</reference>
<dbReference type="SUPFAM" id="SSF53448">
    <property type="entry name" value="Nucleotide-diphospho-sugar transferases"/>
    <property type="match status" value="1"/>
</dbReference>
<gene>
    <name evidence="5" type="ORF">RJT34_19089</name>
</gene>
<dbReference type="Gene3D" id="3.90.550.10">
    <property type="entry name" value="Spore Coat Polysaccharide Biosynthesis Protein SpsA, Chain A"/>
    <property type="match status" value="1"/>
</dbReference>
<comment type="caution">
    <text evidence="5">The sequence shown here is derived from an EMBL/GenBank/DDBJ whole genome shotgun (WGS) entry which is preliminary data.</text>
</comment>